<dbReference type="InterPro" id="IPR023346">
    <property type="entry name" value="Lysozyme-like_dom_sf"/>
</dbReference>
<reference evidence="2 3" key="2">
    <citation type="submission" date="2015-01" db="EMBL/GenBank/DDBJ databases">
        <authorList>
            <consortium name="NBRP consortium"/>
            <person name="Sawabe T."/>
            <person name="Meirelles P."/>
            <person name="Feng G."/>
            <person name="Sayaka M."/>
            <person name="Hattori M."/>
            <person name="Ohkuma M."/>
        </authorList>
    </citation>
    <scope>NUCLEOTIDE SEQUENCE [LARGE SCALE GENOMIC DNA]</scope>
    <source>
        <strain evidence="2 3">JCM19232</strain>
    </source>
</reference>
<dbReference type="CDD" id="cd16892">
    <property type="entry name" value="LT_VirB1-like"/>
    <property type="match status" value="1"/>
</dbReference>
<dbReference type="Proteomes" id="UP000031670">
    <property type="component" value="Unassembled WGS sequence"/>
</dbReference>
<evidence type="ECO:0000313" key="2">
    <source>
        <dbReference type="EMBL" id="GAM65469.1"/>
    </source>
</evidence>
<dbReference type="Gene3D" id="1.10.530.10">
    <property type="match status" value="1"/>
</dbReference>
<gene>
    <name evidence="2" type="ORF">JCM19232_4969</name>
</gene>
<reference evidence="2 3" key="1">
    <citation type="submission" date="2015-01" db="EMBL/GenBank/DDBJ databases">
        <title>Vibrio sp. C5 JCM 19232 whole genome shotgun sequence.</title>
        <authorList>
            <person name="Sawabe T."/>
            <person name="Meirelles P."/>
            <person name="Feng G."/>
            <person name="Sayaka M."/>
            <person name="Hattori M."/>
            <person name="Ohkuma M."/>
        </authorList>
    </citation>
    <scope>NUCLEOTIDE SEQUENCE [LARGE SCALE GENOMIC DNA]</scope>
    <source>
        <strain evidence="2 3">JCM19232</strain>
    </source>
</reference>
<dbReference type="Pfam" id="PF01464">
    <property type="entry name" value="SLT"/>
    <property type="match status" value="1"/>
</dbReference>
<proteinExistence type="predicted"/>
<dbReference type="SUPFAM" id="SSF53955">
    <property type="entry name" value="Lysozyme-like"/>
    <property type="match status" value="1"/>
</dbReference>
<keyword evidence="2" id="KW-0378">Hydrolase</keyword>
<feature type="domain" description="Transglycosylase SLT" evidence="1">
    <location>
        <begin position="48"/>
        <end position="183"/>
    </location>
</feature>
<dbReference type="AlphaFoldDB" id="A0A0B8PS65"/>
<accession>A0A0B8PS65</accession>
<protein>
    <submittedName>
        <fullName evidence="2">Peptidoglycan hydrolase virB1</fullName>
    </submittedName>
</protein>
<organism evidence="2 3">
    <name type="scientific">Vibrio ishigakensis</name>
    <dbReference type="NCBI Taxonomy" id="1481914"/>
    <lineage>
        <taxon>Bacteria</taxon>
        <taxon>Pseudomonadati</taxon>
        <taxon>Pseudomonadota</taxon>
        <taxon>Gammaproteobacteria</taxon>
        <taxon>Vibrionales</taxon>
        <taxon>Vibrionaceae</taxon>
        <taxon>Vibrio</taxon>
    </lineage>
</organism>
<dbReference type="InterPro" id="IPR008258">
    <property type="entry name" value="Transglycosylase_SLT_dom_1"/>
</dbReference>
<name>A0A0B8PS65_9VIBR</name>
<evidence type="ECO:0000259" key="1">
    <source>
        <dbReference type="Pfam" id="PF01464"/>
    </source>
</evidence>
<dbReference type="EMBL" id="BBSA01000020">
    <property type="protein sequence ID" value="GAM65469.1"/>
    <property type="molecule type" value="Genomic_DNA"/>
</dbReference>
<sequence>MLSDYSPKASYDSRYFGAVPKETFSGSLPPSIHSNLDISMDINLYQDCIYHVHPTTVVQIIKNESSFNPIAINVNTLKGQTSPRYKPPKTAQEAIRLAEYYVSLGHSVDLGFMQVNTNNLDYYGVTIADMFEPCRNINIGSRILYENYQRALKRNPDPSQALQIALSYYNTGSPSKGFENGYVDKYINTKLITVF</sequence>
<dbReference type="GO" id="GO:0016787">
    <property type="term" value="F:hydrolase activity"/>
    <property type="evidence" value="ECO:0007669"/>
    <property type="project" value="UniProtKB-KW"/>
</dbReference>
<comment type="caution">
    <text evidence="2">The sequence shown here is derived from an EMBL/GenBank/DDBJ whole genome shotgun (WGS) entry which is preliminary data.</text>
</comment>
<evidence type="ECO:0000313" key="3">
    <source>
        <dbReference type="Proteomes" id="UP000031670"/>
    </source>
</evidence>